<keyword evidence="2" id="KW-1185">Reference proteome</keyword>
<evidence type="ECO:0000313" key="1">
    <source>
        <dbReference type="EMBL" id="GAA2103731.1"/>
    </source>
</evidence>
<dbReference type="Proteomes" id="UP001500897">
    <property type="component" value="Unassembled WGS sequence"/>
</dbReference>
<proteinExistence type="predicted"/>
<comment type="caution">
    <text evidence="1">The sequence shown here is derived from an EMBL/GenBank/DDBJ whole genome shotgun (WGS) entry which is preliminary data.</text>
</comment>
<dbReference type="EMBL" id="BAAANS010000025">
    <property type="protein sequence ID" value="GAA2103731.1"/>
    <property type="molecule type" value="Genomic_DNA"/>
</dbReference>
<organism evidence="1 2">
    <name type="scientific">Kitasatospora saccharophila</name>
    <dbReference type="NCBI Taxonomy" id="407973"/>
    <lineage>
        <taxon>Bacteria</taxon>
        <taxon>Bacillati</taxon>
        <taxon>Actinomycetota</taxon>
        <taxon>Actinomycetes</taxon>
        <taxon>Kitasatosporales</taxon>
        <taxon>Streptomycetaceae</taxon>
        <taxon>Kitasatospora</taxon>
    </lineage>
</organism>
<sequence>MSEHRQEGAGNGAPAVAGGAVDRGGGAGAVVAVAGGDGAAEAVAVVADQACRAGALGHDGALLRGLRFGEG</sequence>
<protein>
    <submittedName>
        <fullName evidence="1">Uncharacterized protein</fullName>
    </submittedName>
</protein>
<gene>
    <name evidence="1" type="ORF">GCM10009759_39430</name>
</gene>
<accession>A0ABN2X4V8</accession>
<name>A0ABN2X4V8_9ACTN</name>
<evidence type="ECO:0000313" key="2">
    <source>
        <dbReference type="Proteomes" id="UP001500897"/>
    </source>
</evidence>
<reference evidence="1 2" key="1">
    <citation type="journal article" date="2019" name="Int. J. Syst. Evol. Microbiol.">
        <title>The Global Catalogue of Microorganisms (GCM) 10K type strain sequencing project: providing services to taxonomists for standard genome sequencing and annotation.</title>
        <authorList>
            <consortium name="The Broad Institute Genomics Platform"/>
            <consortium name="The Broad Institute Genome Sequencing Center for Infectious Disease"/>
            <person name="Wu L."/>
            <person name="Ma J."/>
        </authorList>
    </citation>
    <scope>NUCLEOTIDE SEQUENCE [LARGE SCALE GENOMIC DNA]</scope>
    <source>
        <strain evidence="1 2">JCM 14559</strain>
    </source>
</reference>